<dbReference type="EMBL" id="GBXM01055624">
    <property type="protein sequence ID" value="JAH52953.1"/>
    <property type="molecule type" value="Transcribed_RNA"/>
</dbReference>
<reference evidence="1" key="1">
    <citation type="submission" date="2014-11" db="EMBL/GenBank/DDBJ databases">
        <authorList>
            <person name="Amaro Gonzalez C."/>
        </authorList>
    </citation>
    <scope>NUCLEOTIDE SEQUENCE</scope>
</reference>
<sequence length="33" mass="4071">MTFAEKENKQLKESILNIETHRMRDNLNHIRFL</sequence>
<dbReference type="AlphaFoldDB" id="A0A0E9TJP6"/>
<accession>A0A0E9TJP6</accession>
<protein>
    <submittedName>
        <fullName evidence="1">Uncharacterized protein</fullName>
    </submittedName>
</protein>
<organism evidence="1">
    <name type="scientific">Anguilla anguilla</name>
    <name type="common">European freshwater eel</name>
    <name type="synonym">Muraena anguilla</name>
    <dbReference type="NCBI Taxonomy" id="7936"/>
    <lineage>
        <taxon>Eukaryota</taxon>
        <taxon>Metazoa</taxon>
        <taxon>Chordata</taxon>
        <taxon>Craniata</taxon>
        <taxon>Vertebrata</taxon>
        <taxon>Euteleostomi</taxon>
        <taxon>Actinopterygii</taxon>
        <taxon>Neopterygii</taxon>
        <taxon>Teleostei</taxon>
        <taxon>Anguilliformes</taxon>
        <taxon>Anguillidae</taxon>
        <taxon>Anguilla</taxon>
    </lineage>
</organism>
<reference evidence="1" key="2">
    <citation type="journal article" date="2015" name="Fish Shellfish Immunol.">
        <title>Early steps in the European eel (Anguilla anguilla)-Vibrio vulnificus interaction in the gills: Role of the RtxA13 toxin.</title>
        <authorList>
            <person name="Callol A."/>
            <person name="Pajuelo D."/>
            <person name="Ebbesson L."/>
            <person name="Teles M."/>
            <person name="MacKenzie S."/>
            <person name="Amaro C."/>
        </authorList>
    </citation>
    <scope>NUCLEOTIDE SEQUENCE</scope>
</reference>
<name>A0A0E9TJP6_ANGAN</name>
<evidence type="ECO:0000313" key="1">
    <source>
        <dbReference type="EMBL" id="JAH52953.1"/>
    </source>
</evidence>
<proteinExistence type="predicted"/>